<dbReference type="InterPro" id="IPR016181">
    <property type="entry name" value="Acyl_CoA_acyltransferase"/>
</dbReference>
<dbReference type="PANTHER" id="PTHR43792:SF1">
    <property type="entry name" value="N-ACETYLTRANSFERASE DOMAIN-CONTAINING PROTEIN"/>
    <property type="match status" value="1"/>
</dbReference>
<dbReference type="PROSITE" id="PS51186">
    <property type="entry name" value="GNAT"/>
    <property type="match status" value="1"/>
</dbReference>
<name>A0ABQ3ATV7_9ACTN</name>
<reference evidence="3" key="1">
    <citation type="journal article" date="2019" name="Int. J. Syst. Evol. Microbiol.">
        <title>The Global Catalogue of Microorganisms (GCM) 10K type strain sequencing project: providing services to taxonomists for standard genome sequencing and annotation.</title>
        <authorList>
            <consortium name="The Broad Institute Genomics Platform"/>
            <consortium name="The Broad Institute Genome Sequencing Center for Infectious Disease"/>
            <person name="Wu L."/>
            <person name="Ma J."/>
        </authorList>
    </citation>
    <scope>NUCLEOTIDE SEQUENCE [LARGE SCALE GENOMIC DNA]</scope>
    <source>
        <strain evidence="3">JCM 4594</strain>
    </source>
</reference>
<feature type="domain" description="N-acetyltransferase" evidence="1">
    <location>
        <begin position="18"/>
        <end position="180"/>
    </location>
</feature>
<evidence type="ECO:0000313" key="3">
    <source>
        <dbReference type="Proteomes" id="UP000600946"/>
    </source>
</evidence>
<dbReference type="Proteomes" id="UP000600946">
    <property type="component" value="Unassembled WGS sequence"/>
</dbReference>
<dbReference type="EMBL" id="BMUU01000018">
    <property type="protein sequence ID" value="GGY65835.1"/>
    <property type="molecule type" value="Genomic_DNA"/>
</dbReference>
<comment type="caution">
    <text evidence="2">The sequence shown here is derived from an EMBL/GenBank/DDBJ whole genome shotgun (WGS) entry which is preliminary data.</text>
</comment>
<evidence type="ECO:0000259" key="1">
    <source>
        <dbReference type="PROSITE" id="PS51186"/>
    </source>
</evidence>
<evidence type="ECO:0000313" key="2">
    <source>
        <dbReference type="EMBL" id="GGY65835.1"/>
    </source>
</evidence>
<dbReference type="InterPro" id="IPR000182">
    <property type="entry name" value="GNAT_dom"/>
</dbReference>
<dbReference type="PANTHER" id="PTHR43792">
    <property type="entry name" value="GNAT FAMILY, PUTATIVE (AFU_ORTHOLOGUE AFUA_3G00765)-RELATED-RELATED"/>
    <property type="match status" value="1"/>
</dbReference>
<sequence length="181" mass="20016">MSSVSPESSVPEKSLPAVRLRVPTEEDAYAWHRVFDDPEVMEFHGGRAAEVSVYEELTARQRKHDAEHGFCLWTMLDEDDEVIGFTGAQPWPLDDWGPVGEIEIGWRLARTHWGRGYATAAARTTLTRVRAAGVPQVVAMVHPGNARSVAVTERLGMTLSRTYPSQRLGVDALCFRLGLGG</sequence>
<dbReference type="Gene3D" id="3.40.630.30">
    <property type="match status" value="1"/>
</dbReference>
<organism evidence="2 3">
    <name type="scientific">Streptomyces xanthochromogenes</name>
    <dbReference type="NCBI Taxonomy" id="67384"/>
    <lineage>
        <taxon>Bacteria</taxon>
        <taxon>Bacillati</taxon>
        <taxon>Actinomycetota</taxon>
        <taxon>Actinomycetes</taxon>
        <taxon>Kitasatosporales</taxon>
        <taxon>Streptomycetaceae</taxon>
        <taxon>Streptomyces</taxon>
    </lineage>
</organism>
<dbReference type="GeneID" id="96294921"/>
<accession>A0ABQ3ATV7</accession>
<dbReference type="Pfam" id="PF13302">
    <property type="entry name" value="Acetyltransf_3"/>
    <property type="match status" value="1"/>
</dbReference>
<proteinExistence type="predicted"/>
<dbReference type="InterPro" id="IPR051531">
    <property type="entry name" value="N-acetyltransferase"/>
</dbReference>
<dbReference type="RefSeq" id="WP_161249769.1">
    <property type="nucleotide sequence ID" value="NZ_BMUU01000018.1"/>
</dbReference>
<protein>
    <submittedName>
        <fullName evidence="2">N-acetyltransferase</fullName>
    </submittedName>
</protein>
<dbReference type="SUPFAM" id="SSF55729">
    <property type="entry name" value="Acyl-CoA N-acyltransferases (Nat)"/>
    <property type="match status" value="1"/>
</dbReference>
<keyword evidence="3" id="KW-1185">Reference proteome</keyword>
<gene>
    <name evidence="2" type="ORF">GCM10010326_70560</name>
</gene>